<organism evidence="2">
    <name type="scientific">human gut metagenome</name>
    <dbReference type="NCBI Taxonomy" id="408170"/>
    <lineage>
        <taxon>unclassified sequences</taxon>
        <taxon>metagenomes</taxon>
        <taxon>organismal metagenomes</taxon>
    </lineage>
</organism>
<comment type="caution">
    <text evidence="2">The sequence shown here is derived from an EMBL/GenBank/DDBJ whole genome shotgun (WGS) entry which is preliminary data.</text>
</comment>
<name>W1Y0G6_9ZZZZ</name>
<dbReference type="Pfam" id="PF11867">
    <property type="entry name" value="T1RH-like_C"/>
    <property type="match status" value="1"/>
</dbReference>
<proteinExistence type="predicted"/>
<gene>
    <name evidence="2" type="ORF">Q604_UNBC10943G0001</name>
</gene>
<dbReference type="InterPro" id="IPR021810">
    <property type="entry name" value="T1RH-like_C"/>
</dbReference>
<reference evidence="2" key="1">
    <citation type="submission" date="2013-12" db="EMBL/GenBank/DDBJ databases">
        <title>A Varibaculum cambriense genome reconstructed from a premature infant gut community with otherwise low bacterial novelty that shifts toward anaerobic metabolism during the third week of life.</title>
        <authorList>
            <person name="Brown C.T."/>
            <person name="Sharon I."/>
            <person name="Thomas B.C."/>
            <person name="Castelle C.J."/>
            <person name="Morowitz M.J."/>
            <person name="Banfield J.F."/>
        </authorList>
    </citation>
    <scope>NUCLEOTIDE SEQUENCE</scope>
</reference>
<evidence type="ECO:0000313" key="2">
    <source>
        <dbReference type="EMBL" id="ETJ34634.1"/>
    </source>
</evidence>
<evidence type="ECO:0000259" key="1">
    <source>
        <dbReference type="Pfam" id="PF11867"/>
    </source>
</evidence>
<sequence>KEYTESDQAQTAIDTDKAVELMLLKYDVIQDMLYNLDYSKFNSDKKSERYYTISNTMDYVIGLGEDERQRFIKT</sequence>
<protein>
    <submittedName>
        <fullName evidence="2">Type I restriction-modification system restriction subunit</fullName>
    </submittedName>
</protein>
<accession>W1Y0G6</accession>
<dbReference type="AlphaFoldDB" id="W1Y0G6"/>
<feature type="non-terminal residue" evidence="2">
    <location>
        <position position="1"/>
    </location>
</feature>
<feature type="non-terminal residue" evidence="2">
    <location>
        <position position="74"/>
    </location>
</feature>
<feature type="domain" description="Type I restriction enzyme HindI endonuclease subunit-like C-terminal" evidence="1">
    <location>
        <begin position="6"/>
        <end position="73"/>
    </location>
</feature>
<dbReference type="EMBL" id="AZMM01010943">
    <property type="protein sequence ID" value="ETJ34634.1"/>
    <property type="molecule type" value="Genomic_DNA"/>
</dbReference>